<name>A0A9X2XVS6_9BACT</name>
<protein>
    <submittedName>
        <fullName evidence="9">Glycoside hydrolase 43 family protein</fullName>
    </submittedName>
</protein>
<evidence type="ECO:0000259" key="8">
    <source>
        <dbReference type="Pfam" id="PF17851"/>
    </source>
</evidence>
<dbReference type="RefSeq" id="WP_279297546.1">
    <property type="nucleotide sequence ID" value="NZ_JAOTIF010000009.1"/>
</dbReference>
<dbReference type="Gene3D" id="2.115.10.20">
    <property type="entry name" value="Glycosyl hydrolase domain, family 43"/>
    <property type="match status" value="1"/>
</dbReference>
<keyword evidence="2 6" id="KW-0378">Hydrolase</keyword>
<reference evidence="9" key="2">
    <citation type="submission" date="2023-04" db="EMBL/GenBank/DDBJ databases">
        <title>Paracnuella aquatica gen. nov., sp. nov., a member of the family Chitinophagaceae isolated from a hot spring.</title>
        <authorList>
            <person name="Wang C."/>
        </authorList>
    </citation>
    <scope>NUCLEOTIDE SEQUENCE</scope>
    <source>
        <strain evidence="9">LB-8</strain>
    </source>
</reference>
<dbReference type="SUPFAM" id="SSF49899">
    <property type="entry name" value="Concanavalin A-like lectins/glucanases"/>
    <property type="match status" value="1"/>
</dbReference>
<dbReference type="GO" id="GO:0005975">
    <property type="term" value="P:carbohydrate metabolic process"/>
    <property type="evidence" value="ECO:0007669"/>
    <property type="project" value="InterPro"/>
</dbReference>
<reference evidence="9" key="1">
    <citation type="submission" date="2022-09" db="EMBL/GenBank/DDBJ databases">
        <authorList>
            <person name="Yuan C."/>
            <person name="Ke Z."/>
        </authorList>
    </citation>
    <scope>NUCLEOTIDE SEQUENCE</scope>
    <source>
        <strain evidence="9">LB-8</strain>
    </source>
</reference>
<comment type="caution">
    <text evidence="9">The sequence shown here is derived from an EMBL/GenBank/DDBJ whole genome shotgun (WGS) entry which is preliminary data.</text>
</comment>
<keyword evidence="10" id="KW-1185">Reference proteome</keyword>
<dbReference type="InterPro" id="IPR013320">
    <property type="entry name" value="ConA-like_dom_sf"/>
</dbReference>
<keyword evidence="7" id="KW-0732">Signal</keyword>
<dbReference type="EMBL" id="JAOTIF010000009">
    <property type="protein sequence ID" value="MCU7550106.1"/>
    <property type="molecule type" value="Genomic_DNA"/>
</dbReference>
<evidence type="ECO:0000256" key="5">
    <source>
        <dbReference type="PIRSR" id="PIRSR606710-2"/>
    </source>
</evidence>
<dbReference type="InterPro" id="IPR023296">
    <property type="entry name" value="Glyco_hydro_beta-prop_sf"/>
</dbReference>
<sequence length="523" mass="59202">MFACKMIRAFLFFFCCLVFPLIGLSQSKTGSWGDQGNGTFINPVLYADYSDPDVIRVGDLYYMVCSEFHFMGMPVLQSEDMVNWKIIGRIYTGLNFPEYNANQRYAGGSWAPTIRYHDKKFWVYFCTPDEGLFMSTAQRPEGPWTPLVQVKKVPKWEDPCPFWDEDGKAYLGHSLHGAGPIIIHRLSADGTQLLDSGFTVYTGPVAEGTKIHKWNGFYYISIPEGGVGEGWQTVLRSKNIYGPYEKKVVLEKGSTPINGPHQGALVATPKGEWWFYHFQSDGAMGRVLHLQPVSWQDGWPLIGVDIDRNGIGEPVYVWKKPDVGTSFPISAPQTDDDFNRGQLGLQWQWNHNPVDEAWSLTQRPGWLTLKALKAETFLQAHNTATQKIMGTIGEAVTEMDVRNIAEGQKAGLCVMSKAYGLIGVRKKEGKLYLFFDQNGEGYKEQNIAANTIYFKVQLNIKENKNQFYYSLDHKTFVPFGSSFVARWGYWKGSRIGLFSYNELGDGGEAAFNWFRYDYDGPKG</sequence>
<dbReference type="CDD" id="cd09001">
    <property type="entry name" value="GH43_FsAxh1-like"/>
    <property type="match status" value="1"/>
</dbReference>
<dbReference type="InterPro" id="IPR051795">
    <property type="entry name" value="Glycosyl_Hydrlase_43"/>
</dbReference>
<dbReference type="InterPro" id="IPR041542">
    <property type="entry name" value="GH43_C2"/>
</dbReference>
<feature type="active site" description="Proton acceptor" evidence="4">
    <location>
        <position position="51"/>
    </location>
</feature>
<dbReference type="Proteomes" id="UP001155483">
    <property type="component" value="Unassembled WGS sequence"/>
</dbReference>
<feature type="active site" description="Proton donor" evidence="4">
    <location>
        <position position="207"/>
    </location>
</feature>
<feature type="signal peptide" evidence="7">
    <location>
        <begin position="1"/>
        <end position="20"/>
    </location>
</feature>
<evidence type="ECO:0000256" key="2">
    <source>
        <dbReference type="ARBA" id="ARBA00022801"/>
    </source>
</evidence>
<dbReference type="Gene3D" id="2.60.120.200">
    <property type="match status" value="1"/>
</dbReference>
<evidence type="ECO:0000256" key="6">
    <source>
        <dbReference type="RuleBase" id="RU361187"/>
    </source>
</evidence>
<keyword evidence="3 6" id="KW-0326">Glycosidase</keyword>
<feature type="site" description="Important for catalytic activity, responsible for pKa modulation of the active site Glu and correct orientation of both the proton donor and substrate" evidence="5">
    <location>
        <position position="158"/>
    </location>
</feature>
<dbReference type="PANTHER" id="PTHR42812">
    <property type="entry name" value="BETA-XYLOSIDASE"/>
    <property type="match status" value="1"/>
</dbReference>
<dbReference type="Pfam" id="PF04616">
    <property type="entry name" value="Glyco_hydro_43"/>
    <property type="match status" value="1"/>
</dbReference>
<dbReference type="InterPro" id="IPR006710">
    <property type="entry name" value="Glyco_hydro_43"/>
</dbReference>
<feature type="domain" description="Beta-xylosidase C-terminal Concanavalin A-like" evidence="8">
    <location>
        <begin position="336"/>
        <end position="516"/>
    </location>
</feature>
<dbReference type="GO" id="GO:0004553">
    <property type="term" value="F:hydrolase activity, hydrolyzing O-glycosyl compounds"/>
    <property type="evidence" value="ECO:0007669"/>
    <property type="project" value="InterPro"/>
</dbReference>
<comment type="similarity">
    <text evidence="1 6">Belongs to the glycosyl hydrolase 43 family.</text>
</comment>
<evidence type="ECO:0000313" key="10">
    <source>
        <dbReference type="Proteomes" id="UP001155483"/>
    </source>
</evidence>
<dbReference type="SUPFAM" id="SSF75005">
    <property type="entry name" value="Arabinanase/levansucrase/invertase"/>
    <property type="match status" value="1"/>
</dbReference>
<accession>A0A9X2XVS6</accession>
<evidence type="ECO:0000313" key="9">
    <source>
        <dbReference type="EMBL" id="MCU7550106.1"/>
    </source>
</evidence>
<feature type="chain" id="PRO_5040776787" evidence="7">
    <location>
        <begin position="21"/>
        <end position="523"/>
    </location>
</feature>
<gene>
    <name evidence="9" type="ORF">OCK74_13365</name>
</gene>
<proteinExistence type="inferred from homology"/>
<evidence type="ECO:0000256" key="7">
    <source>
        <dbReference type="SAM" id="SignalP"/>
    </source>
</evidence>
<evidence type="ECO:0000256" key="3">
    <source>
        <dbReference type="ARBA" id="ARBA00023295"/>
    </source>
</evidence>
<dbReference type="PANTHER" id="PTHR42812:SF12">
    <property type="entry name" value="BETA-XYLOSIDASE-RELATED"/>
    <property type="match status" value="1"/>
</dbReference>
<evidence type="ECO:0000256" key="4">
    <source>
        <dbReference type="PIRSR" id="PIRSR606710-1"/>
    </source>
</evidence>
<evidence type="ECO:0000256" key="1">
    <source>
        <dbReference type="ARBA" id="ARBA00009865"/>
    </source>
</evidence>
<organism evidence="9 10">
    <name type="scientific">Paraflavisolibacter caeni</name>
    <dbReference type="NCBI Taxonomy" id="2982496"/>
    <lineage>
        <taxon>Bacteria</taxon>
        <taxon>Pseudomonadati</taxon>
        <taxon>Bacteroidota</taxon>
        <taxon>Chitinophagia</taxon>
        <taxon>Chitinophagales</taxon>
        <taxon>Chitinophagaceae</taxon>
        <taxon>Paraflavisolibacter</taxon>
    </lineage>
</organism>
<dbReference type="AlphaFoldDB" id="A0A9X2XVS6"/>
<dbReference type="Pfam" id="PF17851">
    <property type="entry name" value="GH43_C2"/>
    <property type="match status" value="1"/>
</dbReference>